<dbReference type="InterPro" id="IPR036047">
    <property type="entry name" value="F-box-like_dom_sf"/>
</dbReference>
<organism evidence="2 3">
    <name type="scientific">Scleroderma citrinum Foug A</name>
    <dbReference type="NCBI Taxonomy" id="1036808"/>
    <lineage>
        <taxon>Eukaryota</taxon>
        <taxon>Fungi</taxon>
        <taxon>Dikarya</taxon>
        <taxon>Basidiomycota</taxon>
        <taxon>Agaricomycotina</taxon>
        <taxon>Agaricomycetes</taxon>
        <taxon>Agaricomycetidae</taxon>
        <taxon>Boletales</taxon>
        <taxon>Sclerodermatineae</taxon>
        <taxon>Sclerodermataceae</taxon>
        <taxon>Scleroderma</taxon>
    </lineage>
</organism>
<dbReference type="SUPFAM" id="SSF81383">
    <property type="entry name" value="F-box domain"/>
    <property type="match status" value="1"/>
</dbReference>
<keyword evidence="3" id="KW-1185">Reference proteome</keyword>
<protein>
    <recommendedName>
        <fullName evidence="1">F-box domain-containing protein</fullName>
    </recommendedName>
</protein>
<dbReference type="OrthoDB" id="5297217at2759"/>
<proteinExistence type="predicted"/>
<dbReference type="STRING" id="1036808.A0A0C3DTS4"/>
<evidence type="ECO:0000313" key="3">
    <source>
        <dbReference type="Proteomes" id="UP000053989"/>
    </source>
</evidence>
<feature type="domain" description="F-box" evidence="1">
    <location>
        <begin position="6"/>
        <end position="50"/>
    </location>
</feature>
<dbReference type="Pfam" id="PF12937">
    <property type="entry name" value="F-box-like"/>
    <property type="match status" value="1"/>
</dbReference>
<dbReference type="Gene3D" id="3.80.10.10">
    <property type="entry name" value="Ribonuclease Inhibitor"/>
    <property type="match status" value="1"/>
</dbReference>
<gene>
    <name evidence="2" type="ORF">SCLCIDRAFT_126345</name>
</gene>
<reference evidence="2 3" key="1">
    <citation type="submission" date="2014-04" db="EMBL/GenBank/DDBJ databases">
        <authorList>
            <consortium name="DOE Joint Genome Institute"/>
            <person name="Kuo A."/>
            <person name="Kohler A."/>
            <person name="Nagy L.G."/>
            <person name="Floudas D."/>
            <person name="Copeland A."/>
            <person name="Barry K.W."/>
            <person name="Cichocki N."/>
            <person name="Veneault-Fourrey C."/>
            <person name="LaButti K."/>
            <person name="Lindquist E.A."/>
            <person name="Lipzen A."/>
            <person name="Lundell T."/>
            <person name="Morin E."/>
            <person name="Murat C."/>
            <person name="Sun H."/>
            <person name="Tunlid A."/>
            <person name="Henrissat B."/>
            <person name="Grigoriev I.V."/>
            <person name="Hibbett D.S."/>
            <person name="Martin F."/>
            <person name="Nordberg H.P."/>
            <person name="Cantor M.N."/>
            <person name="Hua S.X."/>
        </authorList>
    </citation>
    <scope>NUCLEOTIDE SEQUENCE [LARGE SCALE GENOMIC DNA]</scope>
    <source>
        <strain evidence="2 3">Foug A</strain>
    </source>
</reference>
<evidence type="ECO:0000313" key="2">
    <source>
        <dbReference type="EMBL" id="KIM59351.1"/>
    </source>
</evidence>
<dbReference type="HOGENOM" id="CLU_028275_0_0_1"/>
<dbReference type="Proteomes" id="UP000053989">
    <property type="component" value="Unassembled WGS sequence"/>
</dbReference>
<evidence type="ECO:0000259" key="1">
    <source>
        <dbReference type="Pfam" id="PF12937"/>
    </source>
</evidence>
<dbReference type="InParanoid" id="A0A0C3DTS4"/>
<dbReference type="InterPro" id="IPR032675">
    <property type="entry name" value="LRR_dom_sf"/>
</dbReference>
<accession>A0A0C3DTS4</accession>
<dbReference type="AlphaFoldDB" id="A0A0C3DTS4"/>
<name>A0A0C3DTS4_9AGAM</name>
<dbReference type="SUPFAM" id="SSF52047">
    <property type="entry name" value="RNI-like"/>
    <property type="match status" value="1"/>
</dbReference>
<sequence length="477" mass="52990">MSALLDILPVELIQPILCQLDSRRDLTAAALVCRLFNSAATPLIYRNIDTRIKDGRVIAHPSATLLRRPELAQYVWHVKENGTACAALRSDPRIAQEITAALSLCTNLVSATWMDYDQAAEAAFMPFLEVLITLPLKEFTLHTQWDVGDRAWSLLNGITGIRRLSVWSLDWARPRLLDVWAPQLGPTLTQLELGRCSGIPPAILILVFSQLPLLQDLRVNGIPSAAIPSIMACLPKLIALDTEYQQHGNYHLPSTPLPHLQRLTIRTSSVDVLGPEQLWNWICSLIPYEGSLLSFSLGSFAIQGLIAIPLSFVTRLIRRHGQSLTRFRVGIAQVTHEALVYLCRDCPALASLECSVASANVETIAKATEPAKSLCTLQLSVLWTQASAVDTMPKFYYSPRTMYGDYSLQNKAIPFNVEEAKTLMLRPGSKLRMITLGGTAYSGKWVCATPKQDIFSQIEDGLTFEVVKDKYSYSRLE</sequence>
<dbReference type="EMBL" id="KN822075">
    <property type="protein sequence ID" value="KIM59351.1"/>
    <property type="molecule type" value="Genomic_DNA"/>
</dbReference>
<reference evidence="3" key="2">
    <citation type="submission" date="2015-01" db="EMBL/GenBank/DDBJ databases">
        <title>Evolutionary Origins and Diversification of the Mycorrhizal Mutualists.</title>
        <authorList>
            <consortium name="DOE Joint Genome Institute"/>
            <consortium name="Mycorrhizal Genomics Consortium"/>
            <person name="Kohler A."/>
            <person name="Kuo A."/>
            <person name="Nagy L.G."/>
            <person name="Floudas D."/>
            <person name="Copeland A."/>
            <person name="Barry K.W."/>
            <person name="Cichocki N."/>
            <person name="Veneault-Fourrey C."/>
            <person name="LaButti K."/>
            <person name="Lindquist E.A."/>
            <person name="Lipzen A."/>
            <person name="Lundell T."/>
            <person name="Morin E."/>
            <person name="Murat C."/>
            <person name="Riley R."/>
            <person name="Ohm R."/>
            <person name="Sun H."/>
            <person name="Tunlid A."/>
            <person name="Henrissat B."/>
            <person name="Grigoriev I.V."/>
            <person name="Hibbett D.S."/>
            <person name="Martin F."/>
        </authorList>
    </citation>
    <scope>NUCLEOTIDE SEQUENCE [LARGE SCALE GENOMIC DNA]</scope>
    <source>
        <strain evidence="3">Foug A</strain>
    </source>
</reference>
<dbReference type="InterPro" id="IPR001810">
    <property type="entry name" value="F-box_dom"/>
</dbReference>